<comment type="caution">
    <text evidence="2">The sequence shown here is derived from an EMBL/GenBank/DDBJ whole genome shotgun (WGS) entry which is preliminary data.</text>
</comment>
<evidence type="ECO:0008006" key="4">
    <source>
        <dbReference type="Google" id="ProtNLM"/>
    </source>
</evidence>
<dbReference type="GeneID" id="78373067"/>
<evidence type="ECO:0000313" key="3">
    <source>
        <dbReference type="Proteomes" id="UP000032336"/>
    </source>
</evidence>
<dbReference type="PROSITE" id="PS51257">
    <property type="entry name" value="PROKAR_LIPOPROTEIN"/>
    <property type="match status" value="1"/>
</dbReference>
<dbReference type="EMBL" id="JXUW01000018">
    <property type="protein sequence ID" value="KJE76335.1"/>
    <property type="molecule type" value="Genomic_DNA"/>
</dbReference>
<feature type="signal peptide" evidence="1">
    <location>
        <begin position="1"/>
        <end position="20"/>
    </location>
</feature>
<keyword evidence="1" id="KW-0732">Signal</keyword>
<evidence type="ECO:0000313" key="2">
    <source>
        <dbReference type="EMBL" id="KJE76335.1"/>
    </source>
</evidence>
<feature type="chain" id="PRO_5038725968" description="Lipoprotein LpqB" evidence="1">
    <location>
        <begin position="21"/>
        <end position="380"/>
    </location>
</feature>
<protein>
    <recommendedName>
        <fullName evidence="4">Lipoprotein LpqB</fullName>
    </recommendedName>
</protein>
<dbReference type="eggNOG" id="ENOG5030TR3">
    <property type="taxonomic scope" value="Bacteria"/>
</dbReference>
<accession>A0A0D8FST7</accession>
<gene>
    <name evidence="2" type="ORF">FEAC_19450</name>
</gene>
<organism evidence="2 3">
    <name type="scientific">Ferrimicrobium acidiphilum DSM 19497</name>
    <dbReference type="NCBI Taxonomy" id="1121877"/>
    <lineage>
        <taxon>Bacteria</taxon>
        <taxon>Bacillati</taxon>
        <taxon>Actinomycetota</taxon>
        <taxon>Acidimicrobiia</taxon>
        <taxon>Acidimicrobiales</taxon>
        <taxon>Acidimicrobiaceae</taxon>
        <taxon>Ferrimicrobium</taxon>
    </lineage>
</organism>
<proteinExistence type="predicted"/>
<dbReference type="AlphaFoldDB" id="A0A0D8FST7"/>
<keyword evidence="3" id="KW-1185">Reference proteome</keyword>
<name>A0A0D8FST7_9ACTN</name>
<evidence type="ECO:0000256" key="1">
    <source>
        <dbReference type="SAM" id="SignalP"/>
    </source>
</evidence>
<dbReference type="Proteomes" id="UP000032336">
    <property type="component" value="Unassembled WGS sequence"/>
</dbReference>
<sequence length="380" mass="38531">MIRRFSTATLALATAALFLAACGSTQTKTASQSASPIQLTPNYATVLESPSGNLFTEVRAYQHGQVLEAKKGVIRLMTPQGVSTRGGVGLALAPGGQIAWAPVIAERELYVSPIFVGPIDNWKPAELTAAVAPFPGSVLPVNATTAVAIVGSKNYGASRQELVRIHSSGSITQIMATDPTLQHLLSSGHCKNPIYESLAGPSSSPTLLARCSAANYVALVSPLSGTSFIDRAPSGTEFLGLSALTEFSGGGHPAAAAVIGPTTGRGSDALMLISTTFSALPVKLKGRPVASPSLAVSSTGEWALVPLAGGNSQVVEFSPTGRVVSSAVGPKNAQGIGISNGGHALVVAANPNQAAITLWRDSASGFVKGGSLSIPQGVNG</sequence>
<reference evidence="2 3" key="1">
    <citation type="submission" date="2015-01" db="EMBL/GenBank/DDBJ databases">
        <title>Draft genome of the acidophilic iron oxidizer Ferrimicrobium acidiphilum strain T23.</title>
        <authorList>
            <person name="Poehlein A."/>
            <person name="Eisen S."/>
            <person name="Schloemann M."/>
            <person name="Johnson B.D."/>
            <person name="Daniel R."/>
            <person name="Muehling M."/>
        </authorList>
    </citation>
    <scope>NUCLEOTIDE SEQUENCE [LARGE SCALE GENOMIC DNA]</scope>
    <source>
        <strain evidence="2 3">T23</strain>
    </source>
</reference>
<dbReference type="RefSeq" id="WP_035390336.1">
    <property type="nucleotide sequence ID" value="NZ_JQKF01000023.1"/>
</dbReference>